<dbReference type="VEuPathDB" id="FungiDB:BTJ68_08102"/>
<feature type="transmembrane region" description="Helical" evidence="2">
    <location>
        <begin position="160"/>
        <end position="183"/>
    </location>
</feature>
<evidence type="ECO:0000256" key="2">
    <source>
        <dbReference type="SAM" id="Phobius"/>
    </source>
</evidence>
<evidence type="ECO:0000313" key="3">
    <source>
        <dbReference type="EMBL" id="RMX79013.1"/>
    </source>
</evidence>
<keyword evidence="2" id="KW-0812">Transmembrane</keyword>
<accession>A0A3M6WKA9</accession>
<dbReference type="AlphaFoldDB" id="A0A3M6WKA9"/>
<reference evidence="3 4" key="1">
    <citation type="journal article" date="2018" name="BMC Genomics">
        <title>Genomic evidence for intraspecific hybridization in a clonal and extremely halotolerant yeast.</title>
        <authorList>
            <person name="Gostincar C."/>
            <person name="Stajich J.E."/>
            <person name="Zupancic J."/>
            <person name="Zalar P."/>
            <person name="Gunde-Cimerman N."/>
        </authorList>
    </citation>
    <scope>NUCLEOTIDE SEQUENCE [LARGE SCALE GENOMIC DNA]</scope>
    <source>
        <strain evidence="3 4">EXF-6656</strain>
    </source>
</reference>
<protein>
    <submittedName>
        <fullName evidence="3">Uncharacterized protein</fullName>
    </submittedName>
</protein>
<keyword evidence="2" id="KW-0472">Membrane</keyword>
<name>A0A3M6WKA9_HORWE</name>
<dbReference type="Proteomes" id="UP000281245">
    <property type="component" value="Unassembled WGS sequence"/>
</dbReference>
<feature type="region of interest" description="Disordered" evidence="1">
    <location>
        <begin position="1"/>
        <end position="21"/>
    </location>
</feature>
<evidence type="ECO:0000313" key="4">
    <source>
        <dbReference type="Proteomes" id="UP000281245"/>
    </source>
</evidence>
<feature type="compositionally biased region" description="Polar residues" evidence="1">
    <location>
        <begin position="1"/>
        <end position="15"/>
    </location>
</feature>
<organism evidence="3 4">
    <name type="scientific">Hortaea werneckii</name>
    <name type="common">Black yeast</name>
    <name type="synonym">Cladosporium werneckii</name>
    <dbReference type="NCBI Taxonomy" id="91943"/>
    <lineage>
        <taxon>Eukaryota</taxon>
        <taxon>Fungi</taxon>
        <taxon>Dikarya</taxon>
        <taxon>Ascomycota</taxon>
        <taxon>Pezizomycotina</taxon>
        <taxon>Dothideomycetes</taxon>
        <taxon>Dothideomycetidae</taxon>
        <taxon>Mycosphaerellales</taxon>
        <taxon>Teratosphaeriaceae</taxon>
        <taxon>Hortaea</taxon>
    </lineage>
</organism>
<gene>
    <name evidence="3" type="ORF">D0869_08619</name>
</gene>
<dbReference type="EMBL" id="QWIJ01000757">
    <property type="protein sequence ID" value="RMX79013.1"/>
    <property type="molecule type" value="Genomic_DNA"/>
</dbReference>
<evidence type="ECO:0000256" key="1">
    <source>
        <dbReference type="SAM" id="MobiDB-lite"/>
    </source>
</evidence>
<proteinExistence type="predicted"/>
<sequence length="232" mass="25760">MAYATTSRPRPSNSKEGAARTKAAAMVPALVGVSRAVMLAALKARISARRHHFRVSNSHLTACPPSHECRLWHNCRAISLTMIPLGSTLSSRSNGPVWTTCNTFSSDRTTTKTNQCITRWRMLMTQSTSTCQATHSWLPRRLIPMSCKSRPRSIRIRCHWTLVLTACLSCLILATAFPLTVILRSPRSWLGLQFCDTREYGSLPKPTSRLSRKTSAPKSDVMGTVIQIPHGE</sequence>
<keyword evidence="2" id="KW-1133">Transmembrane helix</keyword>
<comment type="caution">
    <text evidence="3">The sequence shown here is derived from an EMBL/GenBank/DDBJ whole genome shotgun (WGS) entry which is preliminary data.</text>
</comment>